<dbReference type="SUPFAM" id="SSF50729">
    <property type="entry name" value="PH domain-like"/>
    <property type="match status" value="1"/>
</dbReference>
<keyword evidence="3" id="KW-0445">Lipid transport</keyword>
<dbReference type="InterPro" id="IPR037239">
    <property type="entry name" value="OSBP_sf"/>
</dbReference>
<dbReference type="Proteomes" id="UP000582659">
    <property type="component" value="Unassembled WGS sequence"/>
</dbReference>
<dbReference type="EMBL" id="CAJFDI010000004">
    <property type="protein sequence ID" value="CAD5227315.1"/>
    <property type="molecule type" value="Genomic_DNA"/>
</dbReference>
<dbReference type="GO" id="GO:0005829">
    <property type="term" value="C:cytosol"/>
    <property type="evidence" value="ECO:0007669"/>
    <property type="project" value="TreeGrafter"/>
</dbReference>
<dbReference type="InterPro" id="IPR000648">
    <property type="entry name" value="Oxysterol-bd"/>
</dbReference>
<evidence type="ECO:0000256" key="3">
    <source>
        <dbReference type="RuleBase" id="RU003845"/>
    </source>
</evidence>
<dbReference type="SMR" id="A0A7I8WV91"/>
<evidence type="ECO:0000313" key="6">
    <source>
        <dbReference type="Proteomes" id="UP000659654"/>
    </source>
</evidence>
<evidence type="ECO:0000256" key="2">
    <source>
        <dbReference type="RuleBase" id="RU003844"/>
    </source>
</evidence>
<evidence type="ECO:0000256" key="1">
    <source>
        <dbReference type="ARBA" id="ARBA00023121"/>
    </source>
</evidence>
<dbReference type="Proteomes" id="UP000659654">
    <property type="component" value="Unassembled WGS sequence"/>
</dbReference>
<accession>A0A7I8WV91</accession>
<feature type="region of interest" description="Disordered" evidence="4">
    <location>
        <begin position="221"/>
        <end position="274"/>
    </location>
</feature>
<dbReference type="EMBL" id="CAJFCV020000004">
    <property type="protein sequence ID" value="CAG9117442.1"/>
    <property type="molecule type" value="Genomic_DNA"/>
</dbReference>
<dbReference type="Gene3D" id="2.40.160.120">
    <property type="match status" value="1"/>
</dbReference>
<evidence type="ECO:0000256" key="4">
    <source>
        <dbReference type="SAM" id="MobiDB-lite"/>
    </source>
</evidence>
<sequence length="819" mass="92903">MVSVSRMIGGSDPHNETTKNAGNSTTPAAQTPTTKKVSAFKRLGKFAGSKKEPMYPLRDLEDSEKITSTPQKISGMVILKREKKRRMNLQKRYHAKLNNGVLKLYKQKDKQKEDKKPFTAEFNIDVSTLSQVMYNDNARKLSLVFQKETYTLVPIDKDKYMQWKTGIHQHRLYRQFQKKEGLLDESENSQLQKTQLAFQNIVEDGAAGKLENKVAINQEVGPLVNVDEKPTSPKHSKEGDKDEKKGKEMNTNENNNLGTGSPKKTGSSEGDKEEKRLVTALKALGSAMETYKLVHSSSIQILDRIQKCHDESNEILRELKKLRRRKHSNDDDECCSDEDEEDSTSVKERPKEVPATTAPLDQNAIAMLKASVSALNINEEELQVAKVKKSPSLPNIAVSNAKNQSETRIKPLEPHVALPTQSPAPSAIPAQTQAKPRVDAAKPQVHPALLPPKKRRETLPHDQIYGDSIPMMAILKRSLPIHAYEPLGILQSACEELRFAATFLDRLQKIDNPGDRMSLIAGFIISGYSGMSIRNRKPFNPLLGETFDYISDDGWKYHAEQVSHHPPVSACNAEGNGWEWQQTLQGTITPSLDGSTSLNCLLPIRLTLANGEEYVWNKVTTIIQNARAEAIKRKVKNEGEMSIRCSNGYECKMLFTSEKNGIRGEIRNNQQAIVFRLVGCWDKGLNRILPSNEQERLFEAPPHYELSSRYYGFNKFTLGLNEITSELRPFLPMTDSRLRPDQRFLEFGDSKRANDAKNSLEQAQRQRSHLQHRQMWFTERHDPFSQKNLWMSNKKYWTSKQNCFKDPYSAKILPLFSGE</sequence>
<dbReference type="PROSITE" id="PS01013">
    <property type="entry name" value="OSBP"/>
    <property type="match status" value="1"/>
</dbReference>
<dbReference type="InterPro" id="IPR018494">
    <property type="entry name" value="Oxysterol-bd_CS"/>
</dbReference>
<dbReference type="PANTHER" id="PTHR10972">
    <property type="entry name" value="OXYSTEROL-BINDING PROTEIN-RELATED"/>
    <property type="match status" value="1"/>
</dbReference>
<dbReference type="GO" id="GO:0032934">
    <property type="term" value="F:sterol binding"/>
    <property type="evidence" value="ECO:0007669"/>
    <property type="project" value="TreeGrafter"/>
</dbReference>
<dbReference type="AlphaFoldDB" id="A0A7I8WV91"/>
<dbReference type="Pfam" id="PF01237">
    <property type="entry name" value="Oxysterol_BP"/>
    <property type="match status" value="1"/>
</dbReference>
<organism evidence="5 6">
    <name type="scientific">Bursaphelenchus xylophilus</name>
    <name type="common">Pinewood nematode worm</name>
    <name type="synonym">Aphelenchoides xylophilus</name>
    <dbReference type="NCBI Taxonomy" id="6326"/>
    <lineage>
        <taxon>Eukaryota</taxon>
        <taxon>Metazoa</taxon>
        <taxon>Ecdysozoa</taxon>
        <taxon>Nematoda</taxon>
        <taxon>Chromadorea</taxon>
        <taxon>Rhabditida</taxon>
        <taxon>Tylenchina</taxon>
        <taxon>Tylenchomorpha</taxon>
        <taxon>Aphelenchoidea</taxon>
        <taxon>Aphelenchoididae</taxon>
        <taxon>Bursaphelenchus</taxon>
    </lineage>
</organism>
<feature type="region of interest" description="Disordered" evidence="4">
    <location>
        <begin position="324"/>
        <end position="360"/>
    </location>
</feature>
<feature type="compositionally biased region" description="Polar residues" evidence="4">
    <location>
        <begin position="419"/>
        <end position="434"/>
    </location>
</feature>
<dbReference type="GO" id="GO:0097038">
    <property type="term" value="C:perinuclear endoplasmic reticulum"/>
    <property type="evidence" value="ECO:0007669"/>
    <property type="project" value="TreeGrafter"/>
</dbReference>
<keyword evidence="3" id="KW-0813">Transport</keyword>
<dbReference type="GO" id="GO:0005886">
    <property type="term" value="C:plasma membrane"/>
    <property type="evidence" value="ECO:0007669"/>
    <property type="project" value="TreeGrafter"/>
</dbReference>
<comment type="similarity">
    <text evidence="2">Belongs to the OSBP family.</text>
</comment>
<comment type="caution">
    <text evidence="5">The sequence shown here is derived from an EMBL/GenBank/DDBJ whole genome shotgun (WGS) entry which is preliminary data.</text>
</comment>
<keyword evidence="6" id="KW-1185">Reference proteome</keyword>
<feature type="compositionally biased region" description="Low complexity" evidence="4">
    <location>
        <begin position="25"/>
        <end position="36"/>
    </location>
</feature>
<dbReference type="OrthoDB" id="1854502at2759"/>
<reference evidence="5" key="1">
    <citation type="submission" date="2020-09" db="EMBL/GenBank/DDBJ databases">
        <authorList>
            <person name="Kikuchi T."/>
        </authorList>
    </citation>
    <scope>NUCLEOTIDE SEQUENCE</scope>
    <source>
        <strain evidence="5">Ka4C1</strain>
    </source>
</reference>
<dbReference type="GO" id="GO:0006869">
    <property type="term" value="P:lipid transport"/>
    <property type="evidence" value="ECO:0007669"/>
    <property type="project" value="UniProtKB-KW"/>
</dbReference>
<gene>
    <name evidence="5" type="ORF">BXYJ_LOCUS9860</name>
</gene>
<feature type="compositionally biased region" description="Acidic residues" evidence="4">
    <location>
        <begin position="330"/>
        <end position="343"/>
    </location>
</feature>
<name>A0A7I8WV91_BURXY</name>
<protein>
    <recommendedName>
        <fullName evidence="3">Oxysterol-binding protein</fullName>
    </recommendedName>
</protein>
<proteinExistence type="inferred from homology"/>
<dbReference type="PANTHER" id="PTHR10972:SF203">
    <property type="entry name" value="OXYSTEROL-BINDING PROTEIN HOMOLOG 3"/>
    <property type="match status" value="1"/>
</dbReference>
<feature type="compositionally biased region" description="Basic and acidic residues" evidence="4">
    <location>
        <begin position="226"/>
        <end position="250"/>
    </location>
</feature>
<dbReference type="SUPFAM" id="SSF144000">
    <property type="entry name" value="Oxysterol-binding protein-like"/>
    <property type="match status" value="1"/>
</dbReference>
<feature type="region of interest" description="Disordered" evidence="4">
    <location>
        <begin position="1"/>
        <end position="45"/>
    </location>
</feature>
<keyword evidence="1" id="KW-0446">Lipid-binding</keyword>
<feature type="region of interest" description="Disordered" evidence="4">
    <location>
        <begin position="419"/>
        <end position="443"/>
    </location>
</feature>
<evidence type="ECO:0000313" key="5">
    <source>
        <dbReference type="EMBL" id="CAD5227315.1"/>
    </source>
</evidence>
<feature type="compositionally biased region" description="Polar residues" evidence="4">
    <location>
        <begin position="251"/>
        <end position="268"/>
    </location>
</feature>